<dbReference type="InterPro" id="IPR013154">
    <property type="entry name" value="ADH-like_N"/>
</dbReference>
<dbReference type="PANTHER" id="PTHR43677">
    <property type="entry name" value="SHORT-CHAIN DEHYDROGENASE/REDUCTASE"/>
    <property type="match status" value="1"/>
</dbReference>
<dbReference type="InterPro" id="IPR013149">
    <property type="entry name" value="ADH-like_C"/>
</dbReference>
<dbReference type="GO" id="GO:0016491">
    <property type="term" value="F:oxidoreductase activity"/>
    <property type="evidence" value="ECO:0007669"/>
    <property type="project" value="TreeGrafter"/>
</dbReference>
<dbReference type="Gene3D" id="3.90.180.10">
    <property type="entry name" value="Medium-chain alcohol dehydrogenases, catalytic domain"/>
    <property type="match status" value="1"/>
</dbReference>
<dbReference type="InterPro" id="IPR036291">
    <property type="entry name" value="NAD(P)-bd_dom_sf"/>
</dbReference>
<feature type="domain" description="Alcohol dehydrogenase-like N-terminal" evidence="2">
    <location>
        <begin position="31"/>
        <end position="143"/>
    </location>
</feature>
<evidence type="ECO:0000313" key="4">
    <source>
        <dbReference type="Proteomes" id="UP001161757"/>
    </source>
</evidence>
<organism evidence="3 4">
    <name type="scientific">Exophiala dermatitidis</name>
    <name type="common">Black yeast-like fungus</name>
    <name type="synonym">Wangiella dermatitidis</name>
    <dbReference type="NCBI Taxonomy" id="5970"/>
    <lineage>
        <taxon>Eukaryota</taxon>
        <taxon>Fungi</taxon>
        <taxon>Dikarya</taxon>
        <taxon>Ascomycota</taxon>
        <taxon>Pezizomycotina</taxon>
        <taxon>Eurotiomycetes</taxon>
        <taxon>Chaetothyriomycetidae</taxon>
        <taxon>Chaetothyriales</taxon>
        <taxon>Herpotrichiellaceae</taxon>
        <taxon>Exophiala</taxon>
    </lineage>
</organism>
<comment type="caution">
    <text evidence="3">The sequence shown here is derived from an EMBL/GenBank/DDBJ whole genome shotgun (WGS) entry which is preliminary data.</text>
</comment>
<dbReference type="SUPFAM" id="SSF51735">
    <property type="entry name" value="NAD(P)-binding Rossmann-fold domains"/>
    <property type="match status" value="1"/>
</dbReference>
<evidence type="ECO:0008006" key="5">
    <source>
        <dbReference type="Google" id="ProtNLM"/>
    </source>
</evidence>
<dbReference type="EMBL" id="JAJGCB010000003">
    <property type="protein sequence ID" value="KAJ8993868.1"/>
    <property type="molecule type" value="Genomic_DNA"/>
</dbReference>
<gene>
    <name evidence="3" type="ORF">HRR80_002371</name>
</gene>
<dbReference type="AlphaFoldDB" id="A0AAN6IXM5"/>
<accession>A0AAN6IXM5</accession>
<evidence type="ECO:0000259" key="1">
    <source>
        <dbReference type="Pfam" id="PF00107"/>
    </source>
</evidence>
<dbReference type="Proteomes" id="UP001161757">
    <property type="component" value="Unassembled WGS sequence"/>
</dbReference>
<protein>
    <recommendedName>
        <fullName evidence="5">Alcohol dehydrogenase</fullName>
    </recommendedName>
</protein>
<dbReference type="InterPro" id="IPR011032">
    <property type="entry name" value="GroES-like_sf"/>
</dbReference>
<proteinExistence type="predicted"/>
<feature type="domain" description="Alcohol dehydrogenase-like C-terminal" evidence="1">
    <location>
        <begin position="199"/>
        <end position="328"/>
    </location>
</feature>
<dbReference type="Pfam" id="PF00107">
    <property type="entry name" value="ADH_zinc_N"/>
    <property type="match status" value="1"/>
</dbReference>
<evidence type="ECO:0000259" key="2">
    <source>
        <dbReference type="Pfam" id="PF08240"/>
    </source>
</evidence>
<reference evidence="3" key="1">
    <citation type="submission" date="2023-01" db="EMBL/GenBank/DDBJ databases">
        <title>Exophiala dermititidis isolated from Cystic Fibrosis Patient.</title>
        <authorList>
            <person name="Kurbessoian T."/>
            <person name="Crocker A."/>
            <person name="Murante D."/>
            <person name="Hogan D.A."/>
            <person name="Stajich J.E."/>
        </authorList>
    </citation>
    <scope>NUCLEOTIDE SEQUENCE</scope>
    <source>
        <strain evidence="3">Ex8</strain>
    </source>
</reference>
<dbReference type="PANTHER" id="PTHR43677:SF4">
    <property type="entry name" value="QUINONE OXIDOREDUCTASE-LIKE PROTEIN 2"/>
    <property type="match status" value="1"/>
</dbReference>
<dbReference type="InterPro" id="IPR051397">
    <property type="entry name" value="Zn-ADH-like_protein"/>
</dbReference>
<name>A0AAN6IXM5_EXODE</name>
<dbReference type="Gene3D" id="3.40.50.720">
    <property type="entry name" value="NAD(P)-binding Rossmann-like Domain"/>
    <property type="match status" value="1"/>
</dbReference>
<evidence type="ECO:0000313" key="3">
    <source>
        <dbReference type="EMBL" id="KAJ8993868.1"/>
    </source>
</evidence>
<dbReference type="CDD" id="cd05188">
    <property type="entry name" value="MDR"/>
    <property type="match status" value="1"/>
</dbReference>
<dbReference type="Pfam" id="PF08240">
    <property type="entry name" value="ADH_N"/>
    <property type="match status" value="1"/>
</dbReference>
<sequence length="372" mass="39408">MSQIPKTMRAIKLTAPGQFSVAEIPTPQVQAGSVLIKVEAAMVQPQIRNILNAVVPHLRLPYPVVPGSNAIGRVVEAGPDAVVLEKGQLVLISSSVRARDDPSVQVVWGVSAAGFGQRSEQLYAKVARNGSFAEYLLAPLENTCVLDERRLLGGGLGYKVPELLHLSADAVSYAGLRSIDLQAGERIIVTPATGFFSTSAVDVAVAMGANVVAASRNGDYLARLKTVHPEIETVRLTGTDFDADKKTLAAFGPVDAVVDISPPSATGSNNLAAAVATLRPYGRVSLLGGRMDPSIPISYMDVMWKSLKIQGSLMYTREDQLGVIKLVESGRLKLGKAGGHEVVASYPLDRLLDAADHADKANKLGQLVCLEP</sequence>
<dbReference type="GO" id="GO:0005739">
    <property type="term" value="C:mitochondrion"/>
    <property type="evidence" value="ECO:0007669"/>
    <property type="project" value="TreeGrafter"/>
</dbReference>
<dbReference type="SUPFAM" id="SSF50129">
    <property type="entry name" value="GroES-like"/>
    <property type="match status" value="1"/>
</dbReference>